<keyword evidence="11" id="KW-0175">Coiled coil</keyword>
<evidence type="ECO:0000256" key="8">
    <source>
        <dbReference type="ARBA" id="ARBA00023128"/>
    </source>
</evidence>
<dbReference type="EMBL" id="CAMAPE010000009">
    <property type="protein sequence ID" value="CAH9075173.1"/>
    <property type="molecule type" value="Genomic_DNA"/>
</dbReference>
<keyword evidence="4" id="KW-0138">CF(0)</keyword>
<keyword evidence="6 10" id="KW-0999">Mitochondrion inner membrane</keyword>
<dbReference type="GO" id="GO:0015078">
    <property type="term" value="F:proton transmembrane transporter activity"/>
    <property type="evidence" value="ECO:0007669"/>
    <property type="project" value="InterPro"/>
</dbReference>
<dbReference type="Proteomes" id="UP001152484">
    <property type="component" value="Unassembled WGS sequence"/>
</dbReference>
<evidence type="ECO:0000256" key="5">
    <source>
        <dbReference type="ARBA" id="ARBA00022781"/>
    </source>
</evidence>
<dbReference type="InterPro" id="IPR008689">
    <property type="entry name" value="ATP_synth_F0_dsu_mt"/>
</dbReference>
<comment type="subcellular location">
    <subcellularLocation>
        <location evidence="1 10">Mitochondrion inner membrane</location>
    </subcellularLocation>
</comment>
<dbReference type="AlphaFoldDB" id="A0A9P0YTT4"/>
<keyword evidence="13" id="KW-1185">Reference proteome</keyword>
<keyword evidence="3 10" id="KW-0813">Transport</keyword>
<keyword evidence="7 10" id="KW-0406">Ion transport</keyword>
<dbReference type="GO" id="GO:0015986">
    <property type="term" value="P:proton motive force-driven ATP synthesis"/>
    <property type="evidence" value="ECO:0007669"/>
    <property type="project" value="UniProtKB-UniRule"/>
</dbReference>
<keyword evidence="9 10" id="KW-0472">Membrane</keyword>
<dbReference type="Pfam" id="PF05873">
    <property type="entry name" value="Mt_ATP-synt_D"/>
    <property type="match status" value="1"/>
</dbReference>
<evidence type="ECO:0000256" key="1">
    <source>
        <dbReference type="ARBA" id="ARBA00004273"/>
    </source>
</evidence>
<proteinExistence type="inferred from homology"/>
<dbReference type="PIRSF" id="PIRSF005514">
    <property type="entry name" value="ATPase_F0_D_mt"/>
    <property type="match status" value="1"/>
</dbReference>
<feature type="coiled-coil region" evidence="11">
    <location>
        <begin position="107"/>
        <end position="144"/>
    </location>
</feature>
<dbReference type="OrthoDB" id="35799at2759"/>
<evidence type="ECO:0000256" key="6">
    <source>
        <dbReference type="ARBA" id="ARBA00022792"/>
    </source>
</evidence>
<dbReference type="GO" id="GO:0005743">
    <property type="term" value="C:mitochondrial inner membrane"/>
    <property type="evidence" value="ECO:0007669"/>
    <property type="project" value="UniProtKB-SubCell"/>
</dbReference>
<keyword evidence="5 10" id="KW-0375">Hydrogen ion transport</keyword>
<evidence type="ECO:0000256" key="11">
    <source>
        <dbReference type="SAM" id="Coils"/>
    </source>
</evidence>
<dbReference type="PANTHER" id="PTHR12700">
    <property type="entry name" value="ATP SYNTHASE SUBUNIT D, MITOCHONDRIAL"/>
    <property type="match status" value="1"/>
</dbReference>
<evidence type="ECO:0000256" key="9">
    <source>
        <dbReference type="ARBA" id="ARBA00023136"/>
    </source>
</evidence>
<dbReference type="InterPro" id="IPR036228">
    <property type="entry name" value="ATP_synth_F0_dsu_sf_mt"/>
</dbReference>
<evidence type="ECO:0000256" key="3">
    <source>
        <dbReference type="ARBA" id="ARBA00022448"/>
    </source>
</evidence>
<dbReference type="Gene3D" id="6.10.280.70">
    <property type="match status" value="1"/>
</dbReference>
<dbReference type="GO" id="GO:0045259">
    <property type="term" value="C:proton-transporting ATP synthase complex"/>
    <property type="evidence" value="ECO:0007669"/>
    <property type="project" value="UniProtKB-KW"/>
</dbReference>
<gene>
    <name evidence="12" type="ORF">CEURO_LOCUS5512</name>
</gene>
<protein>
    <recommendedName>
        <fullName evidence="10">ATP synthase subunit d, mitochondrial</fullName>
    </recommendedName>
</protein>
<dbReference type="SUPFAM" id="SSF161065">
    <property type="entry name" value="ATP synthase D chain-like"/>
    <property type="match status" value="1"/>
</dbReference>
<comment type="function">
    <text evidence="10">Mitochondrial membrane ATP synthase (F(1)F(0) ATP synthase or Complex V) produces ATP from ADP in the presence of a proton gradient across the membrane which is generated by electron transport complexes of the respiratory chain. F-type ATPases consist of two structural domains, F(1) - containing the extramembraneous catalytic core, and F(0) - containing the membrane proton channel, linked together by a central stalk and a peripheral stalk. During catalysis, ATP synthesis in the catalytic domain of F(1) is coupled via a rotary mechanism of the central stalk subunits to proton translocation.</text>
</comment>
<sequence>MNGAVKKIADVTFKAGRTIDWEGMARLLVSDEARKEFATLRRSFDEVNSQLQTKFSQEPEPIDWEYYRKGLGSRLVDMYKEAYESIEIPKYVDTVTPQYKPKFDALLVELKEAEKQSLKESERLEKEIGDVQELKKKLSTMTADEYFAKHPELKKKFDDEIRNDYWGY</sequence>
<accession>A0A9P0YTT4</accession>
<keyword evidence="8 10" id="KW-0496">Mitochondrion</keyword>
<evidence type="ECO:0000313" key="12">
    <source>
        <dbReference type="EMBL" id="CAH9075173.1"/>
    </source>
</evidence>
<organism evidence="12 13">
    <name type="scientific">Cuscuta europaea</name>
    <name type="common">European dodder</name>
    <dbReference type="NCBI Taxonomy" id="41803"/>
    <lineage>
        <taxon>Eukaryota</taxon>
        <taxon>Viridiplantae</taxon>
        <taxon>Streptophyta</taxon>
        <taxon>Embryophyta</taxon>
        <taxon>Tracheophyta</taxon>
        <taxon>Spermatophyta</taxon>
        <taxon>Magnoliopsida</taxon>
        <taxon>eudicotyledons</taxon>
        <taxon>Gunneridae</taxon>
        <taxon>Pentapetalae</taxon>
        <taxon>asterids</taxon>
        <taxon>lamiids</taxon>
        <taxon>Solanales</taxon>
        <taxon>Convolvulaceae</taxon>
        <taxon>Cuscuteae</taxon>
        <taxon>Cuscuta</taxon>
        <taxon>Cuscuta subgen. Cuscuta</taxon>
    </lineage>
</organism>
<evidence type="ECO:0000256" key="2">
    <source>
        <dbReference type="ARBA" id="ARBA00006842"/>
    </source>
</evidence>
<name>A0A9P0YTT4_CUSEU</name>
<evidence type="ECO:0000256" key="10">
    <source>
        <dbReference type="PIRNR" id="PIRNR005514"/>
    </source>
</evidence>
<evidence type="ECO:0000256" key="7">
    <source>
        <dbReference type="ARBA" id="ARBA00023065"/>
    </source>
</evidence>
<reference evidence="12" key="1">
    <citation type="submission" date="2022-07" db="EMBL/GenBank/DDBJ databases">
        <authorList>
            <person name="Macas J."/>
            <person name="Novak P."/>
            <person name="Neumann P."/>
        </authorList>
    </citation>
    <scope>NUCLEOTIDE SEQUENCE</scope>
</reference>
<evidence type="ECO:0000256" key="4">
    <source>
        <dbReference type="ARBA" id="ARBA00022547"/>
    </source>
</evidence>
<comment type="similarity">
    <text evidence="2 10">Belongs to the ATPase d subunit family.</text>
</comment>
<evidence type="ECO:0000313" key="13">
    <source>
        <dbReference type="Proteomes" id="UP001152484"/>
    </source>
</evidence>
<comment type="caution">
    <text evidence="12">The sequence shown here is derived from an EMBL/GenBank/DDBJ whole genome shotgun (WGS) entry which is preliminary data.</text>
</comment>